<dbReference type="InterPro" id="IPR029069">
    <property type="entry name" value="HotDog_dom_sf"/>
</dbReference>
<evidence type="ECO:0000259" key="4">
    <source>
        <dbReference type="Pfam" id="PF13622"/>
    </source>
</evidence>
<dbReference type="InterPro" id="IPR042171">
    <property type="entry name" value="Acyl-CoA_hotdog"/>
</dbReference>
<evidence type="ECO:0000313" key="5">
    <source>
        <dbReference type="EMBL" id="RLQ21628.1"/>
    </source>
</evidence>
<gene>
    <name evidence="5" type="ORF">DWB85_11465</name>
</gene>
<reference evidence="5 6" key="1">
    <citation type="submission" date="2018-07" db="EMBL/GenBank/DDBJ databases">
        <title>Halioglobus sp. genome submission.</title>
        <authorList>
            <person name="Ye M.-Q."/>
            <person name="Du Z.-J."/>
        </authorList>
    </citation>
    <scope>NUCLEOTIDE SEQUENCE [LARGE SCALE GENOMIC DNA]</scope>
    <source>
        <strain evidence="5 6">U0301</strain>
    </source>
</reference>
<comment type="caution">
    <text evidence="5">The sequence shown here is derived from an EMBL/GenBank/DDBJ whole genome shotgun (WGS) entry which is preliminary data.</text>
</comment>
<dbReference type="Pfam" id="PF13622">
    <property type="entry name" value="4HBT_3"/>
    <property type="match status" value="1"/>
</dbReference>
<dbReference type="AlphaFoldDB" id="A0A3L7DVN7"/>
<dbReference type="Gene3D" id="2.40.160.210">
    <property type="entry name" value="Acyl-CoA thioesterase, double hotdog domain"/>
    <property type="match status" value="1"/>
</dbReference>
<feature type="domain" description="Acyl-CoA thioesterase-like N-terminal HotDog" evidence="4">
    <location>
        <begin position="38"/>
        <end position="118"/>
    </location>
</feature>
<dbReference type="GO" id="GO:0006637">
    <property type="term" value="P:acyl-CoA metabolic process"/>
    <property type="evidence" value="ECO:0007669"/>
    <property type="project" value="InterPro"/>
</dbReference>
<dbReference type="PANTHER" id="PTHR11066">
    <property type="entry name" value="ACYL-COA THIOESTERASE"/>
    <property type="match status" value="1"/>
</dbReference>
<dbReference type="EMBL" id="QRAN01000011">
    <property type="protein sequence ID" value="RLQ21628.1"/>
    <property type="molecule type" value="Genomic_DNA"/>
</dbReference>
<dbReference type="CDD" id="cd03445">
    <property type="entry name" value="Thioesterase_II_repeat2"/>
    <property type="match status" value="1"/>
</dbReference>
<evidence type="ECO:0000259" key="3">
    <source>
        <dbReference type="Pfam" id="PF02551"/>
    </source>
</evidence>
<dbReference type="InterPro" id="IPR025652">
    <property type="entry name" value="TesB_C"/>
</dbReference>
<dbReference type="PANTHER" id="PTHR11066:SF34">
    <property type="entry name" value="ACYL-COENZYME A THIOESTERASE 8"/>
    <property type="match status" value="1"/>
</dbReference>
<dbReference type="SUPFAM" id="SSF54637">
    <property type="entry name" value="Thioesterase/thiol ester dehydrase-isomerase"/>
    <property type="match status" value="2"/>
</dbReference>
<feature type="domain" description="Acyl-CoA thioesterase 2 C-terminal" evidence="3">
    <location>
        <begin position="183"/>
        <end position="287"/>
    </location>
</feature>
<protein>
    <submittedName>
        <fullName evidence="5">Acyl-CoA thioesterase II</fullName>
    </submittedName>
</protein>
<keyword evidence="6" id="KW-1185">Reference proteome</keyword>
<proteinExistence type="inferred from homology"/>
<dbReference type="Proteomes" id="UP000265509">
    <property type="component" value="Unassembled WGS sequence"/>
</dbReference>
<evidence type="ECO:0000313" key="6">
    <source>
        <dbReference type="Proteomes" id="UP000265509"/>
    </source>
</evidence>
<dbReference type="InterPro" id="IPR049449">
    <property type="entry name" value="TesB_ACOT8-like_N"/>
</dbReference>
<evidence type="ECO:0000256" key="1">
    <source>
        <dbReference type="ARBA" id="ARBA00006538"/>
    </source>
</evidence>
<comment type="similarity">
    <text evidence="1">Belongs to the C/M/P thioester hydrolase family.</text>
</comment>
<name>A0A3L7DVN7_9GAMM</name>
<keyword evidence="2" id="KW-0378">Hydrolase</keyword>
<accession>A0A3L7DVN7</accession>
<dbReference type="GO" id="GO:0047617">
    <property type="term" value="F:fatty acyl-CoA hydrolase activity"/>
    <property type="evidence" value="ECO:0007669"/>
    <property type="project" value="InterPro"/>
</dbReference>
<dbReference type="Pfam" id="PF02551">
    <property type="entry name" value="Acyl_CoA_thio"/>
    <property type="match status" value="1"/>
</dbReference>
<dbReference type="CDD" id="cd03444">
    <property type="entry name" value="Thioesterase_II_repeat1"/>
    <property type="match status" value="1"/>
</dbReference>
<organism evidence="5 6">
    <name type="scientific">Seongchinamella sediminis</name>
    <dbReference type="NCBI Taxonomy" id="2283635"/>
    <lineage>
        <taxon>Bacteria</taxon>
        <taxon>Pseudomonadati</taxon>
        <taxon>Pseudomonadota</taxon>
        <taxon>Gammaproteobacteria</taxon>
        <taxon>Cellvibrionales</taxon>
        <taxon>Halieaceae</taxon>
        <taxon>Seongchinamella</taxon>
    </lineage>
</organism>
<dbReference type="InterPro" id="IPR003703">
    <property type="entry name" value="Acyl_CoA_thio"/>
</dbReference>
<sequence>MTAPELSVWTPIMLQQLLDVLALEDLGGDEFAGTIMHPKGFRVYGGQVLAQALSAAQYTVDPLRTVHSQHAYFLREGKTDRPIHYRVERARDGGSFSSRRVVASQDDRPILVSSLSFQLPDESFDFQEPLPAVCGPEGLPSERALALASGNLNENFMITTGEDLDVRMVSPIDWEVPAQREGKLQSWIRTAGALADDPSLHRSILTYCSDTMLLDAGLIQHGRTYRDRDLQVASLDHAIWFHADFRADQWLLHSAELERNSGGRTLVRGRFYTRAGIHVATVMQQGLMRKR</sequence>
<dbReference type="OrthoDB" id="9781019at2"/>
<evidence type="ECO:0000256" key="2">
    <source>
        <dbReference type="ARBA" id="ARBA00022801"/>
    </source>
</evidence>
<dbReference type="GO" id="GO:0009062">
    <property type="term" value="P:fatty acid catabolic process"/>
    <property type="evidence" value="ECO:0007669"/>
    <property type="project" value="TreeGrafter"/>
</dbReference>